<name>A0AAD5WZ56_9FUNG</name>
<sequence>MGLASKAAGAGYASTGSPQSYPPSQQPQQYQYPPPFGGLPLGHPPQQGYPQKQPGYRQPPQQPHGQNQYTPPPGTAPTGQYGAPPGVGYGGGGGAATKLQQTVQSKQLQAFYDPQRLQALAFKVEALDFDAIA</sequence>
<dbReference type="Proteomes" id="UP001212841">
    <property type="component" value="Unassembled WGS sequence"/>
</dbReference>
<feature type="compositionally biased region" description="Gly residues" evidence="1">
    <location>
        <begin position="85"/>
        <end position="95"/>
    </location>
</feature>
<feature type="region of interest" description="Disordered" evidence="1">
    <location>
        <begin position="1"/>
        <end position="96"/>
    </location>
</feature>
<reference evidence="2" key="1">
    <citation type="submission" date="2020-05" db="EMBL/GenBank/DDBJ databases">
        <title>Phylogenomic resolution of chytrid fungi.</title>
        <authorList>
            <person name="Stajich J.E."/>
            <person name="Amses K."/>
            <person name="Simmons R."/>
            <person name="Seto K."/>
            <person name="Myers J."/>
            <person name="Bonds A."/>
            <person name="Quandt C.A."/>
            <person name="Barry K."/>
            <person name="Liu P."/>
            <person name="Grigoriev I."/>
            <person name="Longcore J.E."/>
            <person name="James T.Y."/>
        </authorList>
    </citation>
    <scope>NUCLEOTIDE SEQUENCE</scope>
    <source>
        <strain evidence="2">JEL0318</strain>
    </source>
</reference>
<evidence type="ECO:0000256" key="1">
    <source>
        <dbReference type="SAM" id="MobiDB-lite"/>
    </source>
</evidence>
<protein>
    <submittedName>
        <fullName evidence="2">Uncharacterized protein</fullName>
    </submittedName>
</protein>
<proteinExistence type="predicted"/>
<keyword evidence="3" id="KW-1185">Reference proteome</keyword>
<dbReference type="EMBL" id="JADGJD010002366">
    <property type="protein sequence ID" value="KAJ3032978.1"/>
    <property type="molecule type" value="Genomic_DNA"/>
</dbReference>
<comment type="caution">
    <text evidence="2">The sequence shown here is derived from an EMBL/GenBank/DDBJ whole genome shotgun (WGS) entry which is preliminary data.</text>
</comment>
<gene>
    <name evidence="2" type="ORF">HK097_005012</name>
</gene>
<dbReference type="AlphaFoldDB" id="A0AAD5WZ56"/>
<organism evidence="2 3">
    <name type="scientific">Rhizophlyctis rosea</name>
    <dbReference type="NCBI Taxonomy" id="64517"/>
    <lineage>
        <taxon>Eukaryota</taxon>
        <taxon>Fungi</taxon>
        <taxon>Fungi incertae sedis</taxon>
        <taxon>Chytridiomycota</taxon>
        <taxon>Chytridiomycota incertae sedis</taxon>
        <taxon>Chytridiomycetes</taxon>
        <taxon>Rhizophlyctidales</taxon>
        <taxon>Rhizophlyctidaceae</taxon>
        <taxon>Rhizophlyctis</taxon>
    </lineage>
</organism>
<feature type="compositionally biased region" description="Low complexity" evidence="1">
    <location>
        <begin position="44"/>
        <end position="66"/>
    </location>
</feature>
<evidence type="ECO:0000313" key="3">
    <source>
        <dbReference type="Proteomes" id="UP001212841"/>
    </source>
</evidence>
<accession>A0AAD5WZ56</accession>
<evidence type="ECO:0000313" key="2">
    <source>
        <dbReference type="EMBL" id="KAJ3032978.1"/>
    </source>
</evidence>